<keyword evidence="5 15" id="KW-0963">Cytoplasm</keyword>
<dbReference type="AlphaFoldDB" id="A0A554JD55"/>
<sequence>MAADLTALLAKLAVKFDDQKLLQQVFIHRSYLNENHQAGLEHNERLEFLGDAVLELVVTEFLYLNYPNPEGELTNWRSALVRGAMISEVANQLGFGDYLLLSKGENRSGGKSRQIILANTFEAFVGALYLDQGYQAAADFIHRQLTHRLPAILADKSYLDAKSRLQELAQDQHSQTPNYRVMAELGPDHNKNFTVGVYLGPRLMGEGTGSSKQTAEQAAARQALLEHFSHST</sequence>
<evidence type="ECO:0000256" key="7">
    <source>
        <dbReference type="ARBA" id="ARBA00022664"/>
    </source>
</evidence>
<dbReference type="PANTHER" id="PTHR11207">
    <property type="entry name" value="RIBONUCLEASE III"/>
    <property type="match status" value="1"/>
</dbReference>
<evidence type="ECO:0000256" key="13">
    <source>
        <dbReference type="ARBA" id="ARBA00022842"/>
    </source>
</evidence>
<evidence type="ECO:0000256" key="10">
    <source>
        <dbReference type="ARBA" id="ARBA00022723"/>
    </source>
</evidence>
<dbReference type="SUPFAM" id="SSF54768">
    <property type="entry name" value="dsRNA-binding domain-like"/>
    <property type="match status" value="1"/>
</dbReference>
<feature type="domain" description="DRBM" evidence="16">
    <location>
        <begin position="160"/>
        <end position="229"/>
    </location>
</feature>
<evidence type="ECO:0000259" key="17">
    <source>
        <dbReference type="PROSITE" id="PS50142"/>
    </source>
</evidence>
<dbReference type="Pfam" id="PF14622">
    <property type="entry name" value="Ribonucleas_3_3"/>
    <property type="match status" value="1"/>
</dbReference>
<keyword evidence="15" id="KW-0699">rRNA-binding</keyword>
<keyword evidence="10 15" id="KW-0479">Metal-binding</keyword>
<evidence type="ECO:0000256" key="9">
    <source>
        <dbReference type="ARBA" id="ARBA00022722"/>
    </source>
</evidence>
<dbReference type="GO" id="GO:0008033">
    <property type="term" value="P:tRNA processing"/>
    <property type="evidence" value="ECO:0007669"/>
    <property type="project" value="UniProtKB-KW"/>
</dbReference>
<dbReference type="SUPFAM" id="SSF69065">
    <property type="entry name" value="RNase III domain-like"/>
    <property type="match status" value="1"/>
</dbReference>
<keyword evidence="9 15" id="KW-0540">Nuclease</keyword>
<name>A0A554JD55_9BACT</name>
<feature type="binding site" evidence="15">
    <location>
        <position position="47"/>
    </location>
    <ligand>
        <name>Mg(2+)</name>
        <dbReference type="ChEBI" id="CHEBI:18420"/>
    </ligand>
</feature>
<dbReference type="Gene3D" id="1.10.1520.10">
    <property type="entry name" value="Ribonuclease III domain"/>
    <property type="match status" value="1"/>
</dbReference>
<comment type="caution">
    <text evidence="18">The sequence shown here is derived from an EMBL/GenBank/DDBJ whole genome shotgun (WGS) entry which is preliminary data.</text>
</comment>
<keyword evidence="11 15" id="KW-0255">Endonuclease</keyword>
<evidence type="ECO:0000256" key="2">
    <source>
        <dbReference type="ARBA" id="ARBA00004496"/>
    </source>
</evidence>
<proteinExistence type="inferred from homology"/>
<dbReference type="GO" id="GO:0042802">
    <property type="term" value="F:identical protein binding"/>
    <property type="evidence" value="ECO:0007669"/>
    <property type="project" value="UniProtKB-ARBA"/>
</dbReference>
<evidence type="ECO:0000256" key="1">
    <source>
        <dbReference type="ARBA" id="ARBA00000109"/>
    </source>
</evidence>
<comment type="subcellular location">
    <subcellularLocation>
        <location evidence="2 15">Cytoplasm</location>
    </subcellularLocation>
</comment>
<dbReference type="Pfam" id="PF00035">
    <property type="entry name" value="dsrm"/>
    <property type="match status" value="1"/>
</dbReference>
<keyword evidence="8 15" id="KW-0819">tRNA processing</keyword>
<feature type="active site" evidence="15">
    <location>
        <position position="122"/>
    </location>
</feature>
<evidence type="ECO:0000313" key="18">
    <source>
        <dbReference type="EMBL" id="TSC66322.1"/>
    </source>
</evidence>
<dbReference type="Gene3D" id="3.30.160.20">
    <property type="match status" value="1"/>
</dbReference>
<dbReference type="EMBL" id="VMFD01000010">
    <property type="protein sequence ID" value="TSC66322.1"/>
    <property type="molecule type" value="Genomic_DNA"/>
</dbReference>
<dbReference type="InterPro" id="IPR011907">
    <property type="entry name" value="RNase_III"/>
</dbReference>
<feature type="active site" evidence="15">
    <location>
        <position position="51"/>
    </location>
</feature>
<comment type="catalytic activity">
    <reaction evidence="1 15">
        <text>Endonucleolytic cleavage to 5'-phosphomonoester.</text>
        <dbReference type="EC" id="3.1.26.3"/>
    </reaction>
</comment>
<dbReference type="GO" id="GO:0006397">
    <property type="term" value="P:mRNA processing"/>
    <property type="evidence" value="ECO:0007669"/>
    <property type="project" value="UniProtKB-UniRule"/>
</dbReference>
<dbReference type="FunFam" id="3.30.160.20:FF:000003">
    <property type="entry name" value="Ribonuclease 3"/>
    <property type="match status" value="1"/>
</dbReference>
<dbReference type="HAMAP" id="MF_00104">
    <property type="entry name" value="RNase_III"/>
    <property type="match status" value="1"/>
</dbReference>
<protein>
    <recommendedName>
        <fullName evidence="15">Ribonuclease 3</fullName>
        <ecNumber evidence="15">3.1.26.3</ecNumber>
    </recommendedName>
    <alternativeName>
        <fullName evidence="15">Ribonuclease III</fullName>
        <shortName evidence="15">RNase III</shortName>
    </alternativeName>
</protein>
<keyword evidence="7 15" id="KW-0507">mRNA processing</keyword>
<evidence type="ECO:0000256" key="11">
    <source>
        <dbReference type="ARBA" id="ARBA00022759"/>
    </source>
</evidence>
<evidence type="ECO:0000256" key="14">
    <source>
        <dbReference type="ARBA" id="ARBA00022884"/>
    </source>
</evidence>
<dbReference type="InterPro" id="IPR036389">
    <property type="entry name" value="RNase_III_sf"/>
</dbReference>
<feature type="binding site" evidence="15">
    <location>
        <position position="119"/>
    </location>
    <ligand>
        <name>Mg(2+)</name>
        <dbReference type="ChEBI" id="CHEBI:18420"/>
    </ligand>
</feature>
<keyword evidence="13 15" id="KW-0460">Magnesium</keyword>
<comment type="subunit">
    <text evidence="4 15">Homodimer.</text>
</comment>
<dbReference type="GO" id="GO:0010468">
    <property type="term" value="P:regulation of gene expression"/>
    <property type="evidence" value="ECO:0007669"/>
    <property type="project" value="TreeGrafter"/>
</dbReference>
<evidence type="ECO:0000256" key="4">
    <source>
        <dbReference type="ARBA" id="ARBA00011738"/>
    </source>
</evidence>
<keyword evidence="6 15" id="KW-0698">rRNA processing</keyword>
<dbReference type="SMART" id="SM00535">
    <property type="entry name" value="RIBOc"/>
    <property type="match status" value="1"/>
</dbReference>
<dbReference type="GO" id="GO:0004525">
    <property type="term" value="F:ribonuclease III activity"/>
    <property type="evidence" value="ECO:0007669"/>
    <property type="project" value="UniProtKB-UniRule"/>
</dbReference>
<organism evidence="18 19">
    <name type="scientific">Candidatus Berkelbacteria bacterium Gr01-1014_85</name>
    <dbReference type="NCBI Taxonomy" id="2017150"/>
    <lineage>
        <taxon>Bacteria</taxon>
        <taxon>Candidatus Berkelbacteria</taxon>
    </lineage>
</organism>
<dbReference type="GO" id="GO:0005737">
    <property type="term" value="C:cytoplasm"/>
    <property type="evidence" value="ECO:0007669"/>
    <property type="project" value="UniProtKB-SubCell"/>
</dbReference>
<evidence type="ECO:0000256" key="5">
    <source>
        <dbReference type="ARBA" id="ARBA00022490"/>
    </source>
</evidence>
<dbReference type="CDD" id="cd00593">
    <property type="entry name" value="RIBOc"/>
    <property type="match status" value="1"/>
</dbReference>
<dbReference type="PROSITE" id="PS50137">
    <property type="entry name" value="DS_RBD"/>
    <property type="match status" value="1"/>
</dbReference>
<dbReference type="CDD" id="cd10845">
    <property type="entry name" value="DSRM_RNAse_III_family"/>
    <property type="match status" value="1"/>
</dbReference>
<feature type="binding site" evidence="15">
    <location>
        <position position="122"/>
    </location>
    <ligand>
        <name>Mg(2+)</name>
        <dbReference type="ChEBI" id="CHEBI:18420"/>
    </ligand>
</feature>
<reference evidence="18 19" key="1">
    <citation type="submission" date="2017-08" db="EMBL/GenBank/DDBJ databases">
        <title>Mechanisms for carbon and nitrogen cycling indicate functional differentiation within the Candidate Phyla Radiation.</title>
        <authorList>
            <person name="Danczak R.E."/>
            <person name="Johnston M.D."/>
            <person name="Kenah C."/>
            <person name="Slattery M."/>
            <person name="Wrighton K.C."/>
            <person name="Wilkins M.J."/>
        </authorList>
    </citation>
    <scope>NUCLEOTIDE SEQUENCE [LARGE SCALE GENOMIC DNA]</scope>
    <source>
        <strain evidence="18">Gr01-1014_85</strain>
    </source>
</reference>
<evidence type="ECO:0000256" key="15">
    <source>
        <dbReference type="HAMAP-Rule" id="MF_00104"/>
    </source>
</evidence>
<evidence type="ECO:0000256" key="8">
    <source>
        <dbReference type="ARBA" id="ARBA00022694"/>
    </source>
</evidence>
<feature type="domain" description="RNase III" evidence="17">
    <location>
        <begin position="5"/>
        <end position="133"/>
    </location>
</feature>
<evidence type="ECO:0000256" key="6">
    <source>
        <dbReference type="ARBA" id="ARBA00022552"/>
    </source>
</evidence>
<evidence type="ECO:0000256" key="3">
    <source>
        <dbReference type="ARBA" id="ARBA00010183"/>
    </source>
</evidence>
<dbReference type="GO" id="GO:0003725">
    <property type="term" value="F:double-stranded RNA binding"/>
    <property type="evidence" value="ECO:0007669"/>
    <property type="project" value="TreeGrafter"/>
</dbReference>
<evidence type="ECO:0000313" key="19">
    <source>
        <dbReference type="Proteomes" id="UP000316253"/>
    </source>
</evidence>
<keyword evidence="12 15" id="KW-0378">Hydrolase</keyword>
<dbReference type="SMART" id="SM00358">
    <property type="entry name" value="DSRM"/>
    <property type="match status" value="1"/>
</dbReference>
<accession>A0A554JD55</accession>
<dbReference type="GO" id="GO:0019843">
    <property type="term" value="F:rRNA binding"/>
    <property type="evidence" value="ECO:0007669"/>
    <property type="project" value="UniProtKB-KW"/>
</dbReference>
<comment type="function">
    <text evidence="15">Digests double-stranded RNA. Involved in the processing of primary rRNA transcript to yield the immediate precursors to the large and small rRNAs (23S and 16S). Processes some mRNAs, and tRNAs when they are encoded in the rRNA operon. Processes pre-crRNA and tracrRNA of type II CRISPR loci if present in the organism.</text>
</comment>
<dbReference type="InterPro" id="IPR000999">
    <property type="entry name" value="RNase_III_dom"/>
</dbReference>
<keyword evidence="14 15" id="KW-0694">RNA-binding</keyword>
<dbReference type="GO" id="GO:0006364">
    <property type="term" value="P:rRNA processing"/>
    <property type="evidence" value="ECO:0007669"/>
    <property type="project" value="UniProtKB-UniRule"/>
</dbReference>
<comment type="cofactor">
    <cofactor evidence="15">
        <name>Mg(2+)</name>
        <dbReference type="ChEBI" id="CHEBI:18420"/>
    </cofactor>
</comment>
<dbReference type="PANTHER" id="PTHR11207:SF0">
    <property type="entry name" value="RIBONUCLEASE 3"/>
    <property type="match status" value="1"/>
</dbReference>
<dbReference type="PROSITE" id="PS00517">
    <property type="entry name" value="RNASE_3_1"/>
    <property type="match status" value="1"/>
</dbReference>
<gene>
    <name evidence="15" type="primary">rnc</name>
    <name evidence="18" type="ORF">CEO22_149</name>
</gene>
<dbReference type="NCBIfam" id="TIGR02191">
    <property type="entry name" value="RNaseIII"/>
    <property type="match status" value="1"/>
</dbReference>
<evidence type="ECO:0000256" key="12">
    <source>
        <dbReference type="ARBA" id="ARBA00022801"/>
    </source>
</evidence>
<dbReference type="PROSITE" id="PS50142">
    <property type="entry name" value="RNASE_3_2"/>
    <property type="match status" value="1"/>
</dbReference>
<dbReference type="InterPro" id="IPR014720">
    <property type="entry name" value="dsRBD_dom"/>
</dbReference>
<dbReference type="FunFam" id="1.10.1520.10:FF:000001">
    <property type="entry name" value="Ribonuclease 3"/>
    <property type="match status" value="1"/>
</dbReference>
<dbReference type="GO" id="GO:0046872">
    <property type="term" value="F:metal ion binding"/>
    <property type="evidence" value="ECO:0007669"/>
    <property type="project" value="UniProtKB-KW"/>
</dbReference>
<dbReference type="EC" id="3.1.26.3" evidence="15"/>
<evidence type="ECO:0000259" key="16">
    <source>
        <dbReference type="PROSITE" id="PS50137"/>
    </source>
</evidence>
<comment type="similarity">
    <text evidence="3">Belongs to the ribonuclease III family.</text>
</comment>
<dbReference type="Proteomes" id="UP000316253">
    <property type="component" value="Unassembled WGS sequence"/>
</dbReference>